<dbReference type="PANTHER" id="PTHR12429">
    <property type="entry name" value="NEURALIZED"/>
    <property type="match status" value="1"/>
</dbReference>
<reference evidence="2 3" key="1">
    <citation type="submission" date="2019-01" db="EMBL/GenBank/DDBJ databases">
        <title>A draft genome assembly of the solar-powered sea slug Elysia chlorotica.</title>
        <authorList>
            <person name="Cai H."/>
            <person name="Li Q."/>
            <person name="Fang X."/>
            <person name="Li J."/>
            <person name="Curtis N.E."/>
            <person name="Altenburger A."/>
            <person name="Shibata T."/>
            <person name="Feng M."/>
            <person name="Maeda T."/>
            <person name="Schwartz J.A."/>
            <person name="Shigenobu S."/>
            <person name="Lundholm N."/>
            <person name="Nishiyama T."/>
            <person name="Yang H."/>
            <person name="Hasebe M."/>
            <person name="Li S."/>
            <person name="Pierce S.K."/>
            <person name="Wang J."/>
        </authorList>
    </citation>
    <scope>NUCLEOTIDE SEQUENCE [LARGE SCALE GENOMIC DNA]</scope>
    <source>
        <strain evidence="2">EC2010</strain>
        <tissue evidence="2">Whole organism of an adult</tissue>
    </source>
</reference>
<comment type="caution">
    <text evidence="2">The sequence shown here is derived from an EMBL/GenBank/DDBJ whole genome shotgun (WGS) entry which is preliminary data.</text>
</comment>
<accession>A0A3S1HMV3</accession>
<dbReference type="EMBL" id="RQTK01000278">
    <property type="protein sequence ID" value="RUS82615.1"/>
    <property type="molecule type" value="Genomic_DNA"/>
</dbReference>
<name>A0A3S1HMV3_ELYCH</name>
<evidence type="ECO:0000259" key="1">
    <source>
        <dbReference type="PROSITE" id="PS51065"/>
    </source>
</evidence>
<feature type="domain" description="NHR" evidence="1">
    <location>
        <begin position="6"/>
        <end position="164"/>
    </location>
</feature>
<dbReference type="PROSITE" id="PS51065">
    <property type="entry name" value="NHR"/>
    <property type="match status" value="1"/>
</dbReference>
<dbReference type="InterPro" id="IPR043136">
    <property type="entry name" value="B30.2/SPRY_sf"/>
</dbReference>
<dbReference type="STRING" id="188477.A0A3S1HMV3"/>
<dbReference type="Pfam" id="PF07177">
    <property type="entry name" value="Neuralized"/>
    <property type="match status" value="1"/>
</dbReference>
<sequence>MPRMTTMRFHHCHGTAITLSAGQTCATRGVDTYHDGLAFSERPLCINQRIGLQLGVTSTWAGGVRVGVTSVDPASLQAHKDGFPSEAHPTLVKREGFWVRVIPEKLVASPGCRLVLNLTSLGQLQLFIDGHHKGALLLGLPIRYKLWLVLDLYGNTDNASFVNTEDVP</sequence>
<dbReference type="PANTHER" id="PTHR12429:SF8">
    <property type="entry name" value="NEURALIZED-LIKE PROTEIN 2"/>
    <property type="match status" value="1"/>
</dbReference>
<feature type="non-terminal residue" evidence="2">
    <location>
        <position position="168"/>
    </location>
</feature>
<evidence type="ECO:0000313" key="3">
    <source>
        <dbReference type="Proteomes" id="UP000271974"/>
    </source>
</evidence>
<evidence type="ECO:0000313" key="2">
    <source>
        <dbReference type="EMBL" id="RUS82615.1"/>
    </source>
</evidence>
<gene>
    <name evidence="2" type="ORF">EGW08_009608</name>
</gene>
<dbReference type="AlphaFoldDB" id="A0A3S1HMV3"/>
<organism evidence="2 3">
    <name type="scientific">Elysia chlorotica</name>
    <name type="common">Eastern emerald elysia</name>
    <name type="synonym">Sea slug</name>
    <dbReference type="NCBI Taxonomy" id="188477"/>
    <lineage>
        <taxon>Eukaryota</taxon>
        <taxon>Metazoa</taxon>
        <taxon>Spiralia</taxon>
        <taxon>Lophotrochozoa</taxon>
        <taxon>Mollusca</taxon>
        <taxon>Gastropoda</taxon>
        <taxon>Heterobranchia</taxon>
        <taxon>Euthyneura</taxon>
        <taxon>Panpulmonata</taxon>
        <taxon>Sacoglossa</taxon>
        <taxon>Placobranchoidea</taxon>
        <taxon>Plakobranchidae</taxon>
        <taxon>Elysia</taxon>
    </lineage>
</organism>
<keyword evidence="3" id="KW-1185">Reference proteome</keyword>
<dbReference type="InterPro" id="IPR037962">
    <property type="entry name" value="Neuralized"/>
</dbReference>
<protein>
    <recommendedName>
        <fullName evidence="1">NHR domain-containing protein</fullName>
    </recommendedName>
</protein>
<dbReference type="InterPro" id="IPR006573">
    <property type="entry name" value="NHR_dom"/>
</dbReference>
<dbReference type="Proteomes" id="UP000271974">
    <property type="component" value="Unassembled WGS sequence"/>
</dbReference>
<dbReference type="OrthoDB" id="6078042at2759"/>
<proteinExistence type="predicted"/>
<dbReference type="GO" id="GO:0061630">
    <property type="term" value="F:ubiquitin protein ligase activity"/>
    <property type="evidence" value="ECO:0007669"/>
    <property type="project" value="TreeGrafter"/>
</dbReference>
<dbReference type="Gene3D" id="2.60.120.920">
    <property type="match status" value="1"/>
</dbReference>
<dbReference type="SMART" id="SM00588">
    <property type="entry name" value="NEUZ"/>
    <property type="match status" value="1"/>
</dbReference>